<evidence type="ECO:0000256" key="7">
    <source>
        <dbReference type="RuleBase" id="RU003879"/>
    </source>
</evidence>
<keyword evidence="3" id="KW-1003">Cell membrane</keyword>
<dbReference type="RefSeq" id="WP_208174534.1">
    <property type="nucleotide sequence ID" value="NZ_JAGETZ010000003.1"/>
</dbReference>
<keyword evidence="7" id="KW-0653">Protein transport</keyword>
<name>A0ABS3QCC5_9BACT</name>
<organism evidence="9 10">
    <name type="scientific">Hymenobacter negativus</name>
    <dbReference type="NCBI Taxonomy" id="2795026"/>
    <lineage>
        <taxon>Bacteria</taxon>
        <taxon>Pseudomonadati</taxon>
        <taxon>Bacteroidota</taxon>
        <taxon>Cytophagia</taxon>
        <taxon>Cytophagales</taxon>
        <taxon>Hymenobacteraceae</taxon>
        <taxon>Hymenobacter</taxon>
    </lineage>
</organism>
<comment type="similarity">
    <text evidence="2 7">Belongs to the ExbD/TolR family.</text>
</comment>
<evidence type="ECO:0000256" key="1">
    <source>
        <dbReference type="ARBA" id="ARBA00004162"/>
    </source>
</evidence>
<comment type="caution">
    <text evidence="9">The sequence shown here is derived from an EMBL/GenBank/DDBJ whole genome shotgun (WGS) entry which is preliminary data.</text>
</comment>
<comment type="subcellular location">
    <subcellularLocation>
        <location evidence="1">Cell membrane</location>
        <topology evidence="1">Single-pass membrane protein</topology>
    </subcellularLocation>
    <subcellularLocation>
        <location evidence="7">Cell membrane</location>
        <topology evidence="7">Single-pass type II membrane protein</topology>
    </subcellularLocation>
</comment>
<protein>
    <submittedName>
        <fullName evidence="9">Biopolymer transporter ExbD</fullName>
    </submittedName>
</protein>
<accession>A0ABS3QCC5</accession>
<evidence type="ECO:0000256" key="3">
    <source>
        <dbReference type="ARBA" id="ARBA00022475"/>
    </source>
</evidence>
<keyword evidence="5 8" id="KW-1133">Transmembrane helix</keyword>
<evidence type="ECO:0000256" key="4">
    <source>
        <dbReference type="ARBA" id="ARBA00022692"/>
    </source>
</evidence>
<evidence type="ECO:0000256" key="6">
    <source>
        <dbReference type="ARBA" id="ARBA00023136"/>
    </source>
</evidence>
<dbReference type="EMBL" id="JAGETZ010000003">
    <property type="protein sequence ID" value="MBO2008900.1"/>
    <property type="molecule type" value="Genomic_DNA"/>
</dbReference>
<dbReference type="Proteomes" id="UP000664369">
    <property type="component" value="Unassembled WGS sequence"/>
</dbReference>
<keyword evidence="4 7" id="KW-0812">Transmembrane</keyword>
<reference evidence="9 10" key="1">
    <citation type="submission" date="2021-03" db="EMBL/GenBank/DDBJ databases">
        <authorList>
            <person name="Kim M.K."/>
        </authorList>
    </citation>
    <scope>NUCLEOTIDE SEQUENCE [LARGE SCALE GENOMIC DNA]</scope>
    <source>
        <strain evidence="9 10">BT442</strain>
    </source>
</reference>
<evidence type="ECO:0000256" key="2">
    <source>
        <dbReference type="ARBA" id="ARBA00005811"/>
    </source>
</evidence>
<keyword evidence="7" id="KW-0813">Transport</keyword>
<keyword evidence="6 8" id="KW-0472">Membrane</keyword>
<dbReference type="Pfam" id="PF02472">
    <property type="entry name" value="ExbD"/>
    <property type="match status" value="1"/>
</dbReference>
<dbReference type="InterPro" id="IPR003400">
    <property type="entry name" value="ExbD"/>
</dbReference>
<evidence type="ECO:0000313" key="9">
    <source>
        <dbReference type="EMBL" id="MBO2008900.1"/>
    </source>
</evidence>
<gene>
    <name evidence="9" type="ORF">J4E00_07540</name>
</gene>
<evidence type="ECO:0000313" key="10">
    <source>
        <dbReference type="Proteomes" id="UP000664369"/>
    </source>
</evidence>
<evidence type="ECO:0000256" key="8">
    <source>
        <dbReference type="SAM" id="Phobius"/>
    </source>
</evidence>
<evidence type="ECO:0000256" key="5">
    <source>
        <dbReference type="ARBA" id="ARBA00022989"/>
    </source>
</evidence>
<keyword evidence="10" id="KW-1185">Reference proteome</keyword>
<proteinExistence type="inferred from homology"/>
<feature type="transmembrane region" description="Helical" evidence="8">
    <location>
        <begin position="21"/>
        <end position="38"/>
    </location>
</feature>
<sequence>MTFVKSENKLRRSRGASSPDMTPFAGVVFLIVCFYAITTQFKGPRIGNAALEELPYHSGSGCLPENNEAVIGLDTDGHYSFSVSGPLFQSITIQKVAAKQSVIFSASQRSKLNQIEYIDVDIRALPAILEEQSNNHLALLIKEHYPLGEEQLLACSMTSKKVIQTLVHKPSYVALLINAETSASKVMHLIELLQNQGINRFNLKLQDGSQQASRH</sequence>